<dbReference type="SUPFAM" id="SSF54001">
    <property type="entry name" value="Cysteine proteinases"/>
    <property type="match status" value="1"/>
</dbReference>
<dbReference type="InterPro" id="IPR029071">
    <property type="entry name" value="Ubiquitin-like_domsf"/>
</dbReference>
<evidence type="ECO:0000256" key="2">
    <source>
        <dbReference type="ARBA" id="ARBA00022670"/>
    </source>
</evidence>
<evidence type="ECO:0000313" key="11">
    <source>
        <dbReference type="EMBL" id="KAG0711280.1"/>
    </source>
</evidence>
<gene>
    <name evidence="11" type="ORF">GWK47_020934</name>
</gene>
<dbReference type="CDD" id="cd22745">
    <property type="entry name" value="OTU_OTU1"/>
    <property type="match status" value="1"/>
</dbReference>
<keyword evidence="3" id="KW-0479">Metal-binding</keyword>
<proteinExistence type="predicted"/>
<reference evidence="11" key="1">
    <citation type="submission" date="2020-07" db="EMBL/GenBank/DDBJ databases">
        <title>The High-quality genome of the commercially important snow crab, Chionoecetes opilio.</title>
        <authorList>
            <person name="Jeong J.-H."/>
            <person name="Ryu S."/>
        </authorList>
    </citation>
    <scope>NUCLEOTIDE SEQUENCE</scope>
    <source>
        <strain evidence="11">MADBK_172401_WGS</strain>
        <tissue evidence="11">Digestive gland</tissue>
    </source>
</reference>
<dbReference type="Pfam" id="PF02338">
    <property type="entry name" value="OTU"/>
    <property type="match status" value="1"/>
</dbReference>
<evidence type="ECO:0000256" key="9">
    <source>
        <dbReference type="RuleBase" id="RU367104"/>
    </source>
</evidence>
<evidence type="ECO:0000256" key="3">
    <source>
        <dbReference type="ARBA" id="ARBA00022723"/>
    </source>
</evidence>
<dbReference type="CDD" id="cd17059">
    <property type="entry name" value="Ubl_OTU1"/>
    <property type="match status" value="1"/>
</dbReference>
<dbReference type="InterPro" id="IPR038765">
    <property type="entry name" value="Papain-like_cys_pep_sf"/>
</dbReference>
<dbReference type="GO" id="GO:0016579">
    <property type="term" value="P:protein deubiquitination"/>
    <property type="evidence" value="ECO:0007669"/>
    <property type="project" value="TreeGrafter"/>
</dbReference>
<dbReference type="Pfam" id="PF24560">
    <property type="entry name" value="zf-C2H2_OTU1_C"/>
    <property type="match status" value="1"/>
</dbReference>
<dbReference type="GO" id="GO:0030968">
    <property type="term" value="P:endoplasmic reticulum unfolded protein response"/>
    <property type="evidence" value="ECO:0007669"/>
    <property type="project" value="TreeGrafter"/>
</dbReference>
<dbReference type="Gene3D" id="3.10.20.90">
    <property type="entry name" value="Phosphatidylinositol 3-kinase Catalytic Subunit, Chain A, domain 1"/>
    <property type="match status" value="1"/>
</dbReference>
<dbReference type="GO" id="GO:0036503">
    <property type="term" value="P:ERAD pathway"/>
    <property type="evidence" value="ECO:0007669"/>
    <property type="project" value="TreeGrafter"/>
</dbReference>
<dbReference type="InterPro" id="IPR048857">
    <property type="entry name" value="OTU1_Ubl"/>
</dbReference>
<dbReference type="PROSITE" id="PS00028">
    <property type="entry name" value="ZINC_FINGER_C2H2_1"/>
    <property type="match status" value="1"/>
</dbReference>
<evidence type="ECO:0000256" key="6">
    <source>
        <dbReference type="ARBA" id="ARBA00022801"/>
    </source>
</evidence>
<evidence type="ECO:0000256" key="8">
    <source>
        <dbReference type="ARBA" id="ARBA00022833"/>
    </source>
</evidence>
<comment type="subcellular location">
    <subcellularLocation>
        <location evidence="9">Cytoplasm</location>
    </subcellularLocation>
</comment>
<dbReference type="OrthoDB" id="65596at2759"/>
<organism evidence="11 12">
    <name type="scientific">Chionoecetes opilio</name>
    <name type="common">Atlantic snow crab</name>
    <name type="synonym">Cancer opilio</name>
    <dbReference type="NCBI Taxonomy" id="41210"/>
    <lineage>
        <taxon>Eukaryota</taxon>
        <taxon>Metazoa</taxon>
        <taxon>Ecdysozoa</taxon>
        <taxon>Arthropoda</taxon>
        <taxon>Crustacea</taxon>
        <taxon>Multicrustacea</taxon>
        <taxon>Malacostraca</taxon>
        <taxon>Eumalacostraca</taxon>
        <taxon>Eucarida</taxon>
        <taxon>Decapoda</taxon>
        <taxon>Pleocyemata</taxon>
        <taxon>Brachyura</taxon>
        <taxon>Eubrachyura</taxon>
        <taxon>Majoidea</taxon>
        <taxon>Majidae</taxon>
        <taxon>Chionoecetes</taxon>
    </lineage>
</organism>
<evidence type="ECO:0000256" key="5">
    <source>
        <dbReference type="ARBA" id="ARBA00022786"/>
    </source>
</evidence>
<feature type="domain" description="OTU" evidence="10">
    <location>
        <begin position="139"/>
        <end position="265"/>
    </location>
</feature>
<dbReference type="Proteomes" id="UP000770661">
    <property type="component" value="Unassembled WGS sequence"/>
</dbReference>
<dbReference type="InterPro" id="IPR057766">
    <property type="entry name" value="Znf-C2H2_OTU1-like_C"/>
</dbReference>
<name>A0A8J4XPS9_CHIOP</name>
<dbReference type="PROSITE" id="PS50802">
    <property type="entry name" value="OTU"/>
    <property type="match status" value="1"/>
</dbReference>
<dbReference type="EMBL" id="JACEEZ010023445">
    <property type="protein sequence ID" value="KAG0711280.1"/>
    <property type="molecule type" value="Genomic_DNA"/>
</dbReference>
<keyword evidence="2" id="KW-0645">Protease</keyword>
<sequence>MLRLRVKTRDGKQYPLTECLRGDSTLKDLLLAVQVITLILPVRQKILTGYPRKVIRGSPESTLSSLGIQGGELLIVEEADPSANVTCLEQETQPPAPHLKNASISNLNVNRDAALPLKAQPANANHDASLPFKCPAGMLLKKVVPSDNSCLFASVYYLINGGESIDSNRLQEMRERVANAIRSKPDLYNEAVLERSNSSYCEWILKDTSWGGAIELSIFSQYYEIEIVALDLKTGILNRFGEDKKYDHRMIVLYDGVHYDPVYMETYEGNSIFIFPTTDDAVLQQAKEVALEAKHSGQYTDTNTFRLECKECGSTITGEEQALAHAKKTGHSKFEELNRSSC</sequence>
<evidence type="ECO:0000259" key="10">
    <source>
        <dbReference type="PROSITE" id="PS50802"/>
    </source>
</evidence>
<dbReference type="Gene3D" id="3.90.70.80">
    <property type="match status" value="1"/>
</dbReference>
<keyword evidence="12" id="KW-1185">Reference proteome</keyword>
<keyword evidence="9" id="KW-0963">Cytoplasm</keyword>
<evidence type="ECO:0000313" key="12">
    <source>
        <dbReference type="Proteomes" id="UP000770661"/>
    </source>
</evidence>
<keyword evidence="5 9" id="KW-0833">Ubl conjugation pathway</keyword>
<evidence type="ECO:0000256" key="7">
    <source>
        <dbReference type="ARBA" id="ARBA00022807"/>
    </source>
</evidence>
<keyword evidence="8" id="KW-0862">Zinc</keyword>
<dbReference type="EC" id="3.4.19.12" evidence="9"/>
<dbReference type="SUPFAM" id="SSF54236">
    <property type="entry name" value="Ubiquitin-like"/>
    <property type="match status" value="1"/>
</dbReference>
<dbReference type="GO" id="GO:0004843">
    <property type="term" value="F:cysteine-type deubiquitinase activity"/>
    <property type="evidence" value="ECO:0007669"/>
    <property type="project" value="UniProtKB-UniRule"/>
</dbReference>
<dbReference type="AlphaFoldDB" id="A0A8J4XPS9"/>
<comment type="function">
    <text evidence="9">Hydrolase that can remove conjugated ubiquitin from proteins and may therefore play an important regulatory role at the level of protein turnover by preventing degradation.</text>
</comment>
<accession>A0A8J4XPS9</accession>
<evidence type="ECO:0000256" key="4">
    <source>
        <dbReference type="ARBA" id="ARBA00022771"/>
    </source>
</evidence>
<dbReference type="InterPro" id="IPR003323">
    <property type="entry name" value="OTU_dom"/>
</dbReference>
<keyword evidence="4" id="KW-0863">Zinc-finger</keyword>
<protein>
    <recommendedName>
        <fullName evidence="9">Ubiquitin thioesterase OTU</fullName>
        <ecNumber evidence="9">3.4.19.12</ecNumber>
    </recommendedName>
</protein>
<keyword evidence="6 9" id="KW-0378">Hydrolase</keyword>
<dbReference type="GO" id="GO:0005829">
    <property type="term" value="C:cytosol"/>
    <property type="evidence" value="ECO:0007669"/>
    <property type="project" value="TreeGrafter"/>
</dbReference>
<dbReference type="PANTHER" id="PTHR13312:SF0">
    <property type="entry name" value="UBIQUITIN THIOESTERASE OTU1"/>
    <property type="match status" value="1"/>
</dbReference>
<dbReference type="GO" id="GO:0008270">
    <property type="term" value="F:zinc ion binding"/>
    <property type="evidence" value="ECO:0007669"/>
    <property type="project" value="UniProtKB-KW"/>
</dbReference>
<comment type="catalytic activity">
    <reaction evidence="1 9">
        <text>Thiol-dependent hydrolysis of ester, thioester, amide, peptide and isopeptide bonds formed by the C-terminal Gly of ubiquitin (a 76-residue protein attached to proteins as an intracellular targeting signal).</text>
        <dbReference type="EC" id="3.4.19.12"/>
    </reaction>
</comment>
<dbReference type="PANTHER" id="PTHR13312">
    <property type="entry name" value="HIV-INDUCED PROTEIN-7-LIKE PROTEASE"/>
    <property type="match status" value="1"/>
</dbReference>
<comment type="caution">
    <text evidence="11">The sequence shown here is derived from an EMBL/GenBank/DDBJ whole genome shotgun (WGS) entry which is preliminary data.</text>
</comment>
<evidence type="ECO:0000256" key="1">
    <source>
        <dbReference type="ARBA" id="ARBA00000707"/>
    </source>
</evidence>
<dbReference type="GO" id="GO:0005634">
    <property type="term" value="C:nucleus"/>
    <property type="evidence" value="ECO:0007669"/>
    <property type="project" value="TreeGrafter"/>
</dbReference>
<keyword evidence="7 9" id="KW-0788">Thiol protease</keyword>
<dbReference type="InterPro" id="IPR013087">
    <property type="entry name" value="Znf_C2H2_type"/>
</dbReference>